<keyword evidence="2" id="KW-1185">Reference proteome</keyword>
<evidence type="ECO:0000313" key="1">
    <source>
        <dbReference type="EMBL" id="KPI85351.1"/>
    </source>
</evidence>
<gene>
    <name evidence="1" type="ORF">ABL78_5575</name>
</gene>
<reference evidence="1 2" key="1">
    <citation type="journal article" date="2015" name="PLoS Pathog.">
        <title>Leptomonas seymouri: Adaptations to the Dixenous Life Cycle Analyzed by Genome Sequencing, Transcriptome Profiling and Co-infection with Leishmania donovani.</title>
        <authorList>
            <person name="Kraeva N."/>
            <person name="Butenko A."/>
            <person name="Hlavacova J."/>
            <person name="Kostygov A."/>
            <person name="Myskova J."/>
            <person name="Grybchuk D."/>
            <person name="Lestinova T."/>
            <person name="Votypka J."/>
            <person name="Volf P."/>
            <person name="Opperdoes F."/>
            <person name="Flegontov P."/>
            <person name="Lukes J."/>
            <person name="Yurchenko V."/>
        </authorList>
    </citation>
    <scope>NUCLEOTIDE SEQUENCE [LARGE SCALE GENOMIC DNA]</scope>
    <source>
        <strain evidence="1 2">ATCC 30220</strain>
    </source>
</reference>
<comment type="caution">
    <text evidence="1">The sequence shown here is derived from an EMBL/GenBank/DDBJ whole genome shotgun (WGS) entry which is preliminary data.</text>
</comment>
<sequence>MVMLPFAARQHFLEHGYAILPNVLSEEMVSRIRTNALSSTLARSKYFAGLPNIQSLLQSKPKMSDPLFDNVMSHLEKRRYILRYHRQMKRHKRQLRRAAKAFLKGRDVSQLSGEEMWKLSELLSAAAMKMSGKGCTSTIHSDPQMLLAINEYRSNAWMTSSALEAALRDTEAFVKPLSQVVEIVGGVERAVIFSDAPLLREAYGNPVGYHCTAPLIGTRTNARMSKGGGDAAAVSLILFTYTPTSTCLAPYVMRNSQHAVRQQYLHRVRAERLRRCFAPMEVDVRDQLRFFRFDASVVGEPIISSSGLTSPSFAPIGPGSVMVVDPHLMMAFSANFTSQDEVIYRLNIVSENARPYLSAPSWIHGWRTMPQEVNFASPAVFPPLYIT</sequence>
<dbReference type="OrthoDB" id="270550at2759"/>
<dbReference type="AlphaFoldDB" id="A0A0N1PCF2"/>
<dbReference type="EMBL" id="LJSK01000192">
    <property type="protein sequence ID" value="KPI85351.1"/>
    <property type="molecule type" value="Genomic_DNA"/>
</dbReference>
<dbReference type="Proteomes" id="UP000038009">
    <property type="component" value="Unassembled WGS sequence"/>
</dbReference>
<dbReference type="OMA" id="CLAPTIG"/>
<evidence type="ECO:0000313" key="2">
    <source>
        <dbReference type="Proteomes" id="UP000038009"/>
    </source>
</evidence>
<organism evidence="1 2">
    <name type="scientific">Leptomonas seymouri</name>
    <dbReference type="NCBI Taxonomy" id="5684"/>
    <lineage>
        <taxon>Eukaryota</taxon>
        <taxon>Discoba</taxon>
        <taxon>Euglenozoa</taxon>
        <taxon>Kinetoplastea</taxon>
        <taxon>Metakinetoplastina</taxon>
        <taxon>Trypanosomatida</taxon>
        <taxon>Trypanosomatidae</taxon>
        <taxon>Leishmaniinae</taxon>
        <taxon>Leptomonas</taxon>
    </lineage>
</organism>
<protein>
    <submittedName>
        <fullName evidence="1">Uncharacterized protein</fullName>
    </submittedName>
</protein>
<name>A0A0N1PCF2_LEPSE</name>
<dbReference type="Gene3D" id="2.60.120.620">
    <property type="entry name" value="q2cbj1_9rhob like domain"/>
    <property type="match status" value="1"/>
</dbReference>
<accession>A0A0N1PCF2</accession>
<proteinExistence type="predicted"/>
<dbReference type="VEuPathDB" id="TriTrypDB:Lsey_0192_0020"/>